<accession>A0ABU6DGS5</accession>
<keyword evidence="2" id="KW-1185">Reference proteome</keyword>
<proteinExistence type="predicted"/>
<dbReference type="Gene3D" id="2.130.10.10">
    <property type="entry name" value="YVTN repeat-like/Quinoprotein amine dehydrogenase"/>
    <property type="match status" value="1"/>
</dbReference>
<reference evidence="1 2" key="1">
    <citation type="submission" date="2023-03" db="EMBL/GenBank/DDBJ databases">
        <title>Bacillus Genome Sequencing.</title>
        <authorList>
            <person name="Dunlap C."/>
        </authorList>
    </citation>
    <scope>NUCLEOTIDE SEQUENCE [LARGE SCALE GENOMIC DNA]</scope>
    <source>
        <strain evidence="1 2">NRS-1351</strain>
    </source>
</reference>
<dbReference type="Proteomes" id="UP001355653">
    <property type="component" value="Unassembled WGS sequence"/>
</dbReference>
<sequence length="294" mass="31516">MRKLITFISFVIVVLLVSACGNKQIVLEHIHGIGYSSSGKQILIPAHNGLVAYSEGKWQNVDAPKNDYMGFVTVDNGFYSSGHPAAGSNLKNPLGIVKSEDLGKTLTKLGLEGESDFHGMTVGFKSHAIYVFNAQPNSKMKSAGLFYSTDDAKTWNQSAAAGLSGEPITMSAHPTDAKTIAVGSKTGLLISTDSGNRFDTLLPQIIVSAVYFSKNGELFVASPQSATLKQINLDTKGTKEIKLPSLDKDDAVSYIDQNPTAESEITIATFKKDIYTSKDAGTNWTRIVDKGTGN</sequence>
<dbReference type="InterPro" id="IPR054817">
    <property type="entry name" value="Glycosyl_F510_1955-like"/>
</dbReference>
<dbReference type="NCBIfam" id="NF045728">
    <property type="entry name" value="glycosyl_F510_1955"/>
    <property type="match status" value="1"/>
</dbReference>
<dbReference type="PROSITE" id="PS51257">
    <property type="entry name" value="PROKAR_LIPOPROTEIN"/>
    <property type="match status" value="1"/>
</dbReference>
<organism evidence="1 2">
    <name type="scientific">Paenibacillus chondroitinus</name>
    <dbReference type="NCBI Taxonomy" id="59842"/>
    <lineage>
        <taxon>Bacteria</taxon>
        <taxon>Bacillati</taxon>
        <taxon>Bacillota</taxon>
        <taxon>Bacilli</taxon>
        <taxon>Bacillales</taxon>
        <taxon>Paenibacillaceae</taxon>
        <taxon>Paenibacillus</taxon>
    </lineage>
</organism>
<evidence type="ECO:0000313" key="2">
    <source>
        <dbReference type="Proteomes" id="UP001355653"/>
    </source>
</evidence>
<evidence type="ECO:0000313" key="1">
    <source>
        <dbReference type="EMBL" id="MEB4796869.1"/>
    </source>
</evidence>
<name>A0ABU6DGS5_9BACL</name>
<protein>
    <recommendedName>
        <fullName evidence="3">Glycosyl hydrolase</fullName>
    </recommendedName>
</protein>
<dbReference type="RefSeq" id="WP_127455205.1">
    <property type="nucleotide sequence ID" value="NZ_JAROBY010000041.1"/>
</dbReference>
<dbReference type="EMBL" id="JAROBY010000041">
    <property type="protein sequence ID" value="MEB4796869.1"/>
    <property type="molecule type" value="Genomic_DNA"/>
</dbReference>
<dbReference type="SUPFAM" id="SSF110296">
    <property type="entry name" value="Oligoxyloglucan reducing end-specific cellobiohydrolase"/>
    <property type="match status" value="1"/>
</dbReference>
<evidence type="ECO:0008006" key="3">
    <source>
        <dbReference type="Google" id="ProtNLM"/>
    </source>
</evidence>
<comment type="caution">
    <text evidence="1">The sequence shown here is derived from an EMBL/GenBank/DDBJ whole genome shotgun (WGS) entry which is preliminary data.</text>
</comment>
<gene>
    <name evidence="1" type="ORF">P5G65_23490</name>
</gene>
<dbReference type="InterPro" id="IPR015943">
    <property type="entry name" value="WD40/YVTN_repeat-like_dom_sf"/>
</dbReference>